<organism evidence="2 3">
    <name type="scientific">Mesorhizobium temperatum</name>
    <dbReference type="NCBI Taxonomy" id="241416"/>
    <lineage>
        <taxon>Bacteria</taxon>
        <taxon>Pseudomonadati</taxon>
        <taxon>Pseudomonadota</taxon>
        <taxon>Alphaproteobacteria</taxon>
        <taxon>Hyphomicrobiales</taxon>
        <taxon>Phyllobacteriaceae</taxon>
        <taxon>Mesorhizobium</taxon>
    </lineage>
</organism>
<reference evidence="2 3" key="1">
    <citation type="submission" date="2017-08" db="EMBL/GenBank/DDBJ databases">
        <title>Mesorhizobium wenxinae sp. nov., a novel rhizobial species isolated from root nodules of chickpea (Cicer arietinum L.).</title>
        <authorList>
            <person name="Zhang J."/>
        </authorList>
    </citation>
    <scope>NUCLEOTIDE SEQUENCE [LARGE SCALE GENOMIC DNA]</scope>
    <source>
        <strain evidence="2 3">SDW018</strain>
    </source>
</reference>
<evidence type="ECO:0000256" key="1">
    <source>
        <dbReference type="SAM" id="SignalP"/>
    </source>
</evidence>
<dbReference type="OrthoDB" id="8071960at2"/>
<dbReference type="RefSeq" id="WP_095495266.1">
    <property type="nucleotide sequence ID" value="NZ_NPKJ01000067.1"/>
</dbReference>
<evidence type="ECO:0000313" key="3">
    <source>
        <dbReference type="Proteomes" id="UP000216442"/>
    </source>
</evidence>
<proteinExistence type="predicted"/>
<keyword evidence="3" id="KW-1185">Reference proteome</keyword>
<evidence type="ECO:0000313" key="2">
    <source>
        <dbReference type="EMBL" id="PAQ06320.1"/>
    </source>
</evidence>
<dbReference type="InterPro" id="IPR009337">
    <property type="entry name" value="DUF995"/>
</dbReference>
<dbReference type="EMBL" id="NPKJ01000067">
    <property type="protein sequence ID" value="PAQ06320.1"/>
    <property type="molecule type" value="Genomic_DNA"/>
</dbReference>
<dbReference type="Pfam" id="PF06191">
    <property type="entry name" value="DUF995"/>
    <property type="match status" value="1"/>
</dbReference>
<accession>A0A271LG77</accession>
<comment type="caution">
    <text evidence="2">The sequence shown here is derived from an EMBL/GenBank/DDBJ whole genome shotgun (WGS) entry which is preliminary data.</text>
</comment>
<name>A0A271LG77_9HYPH</name>
<feature type="chain" id="PRO_5012831706" description="DUF995 domain-containing protein" evidence="1">
    <location>
        <begin position="19"/>
        <end position="168"/>
    </location>
</feature>
<sequence>MLTAVAWAVSCIAAPAFASSSQVSVLPDGARRMTAGEIYDLYRDKSWQWDSGAGRMVGADRQFSAWTDGETGKSWAEGRWIITETGWMCLNATWHSEQGVFLAKTCFSHRIDNGTIYQKREPGGEWYAFRNAEVHQDDEASKLVSTDLVSRQLDAIKAALGAAQQSEQ</sequence>
<dbReference type="AlphaFoldDB" id="A0A271LG77"/>
<feature type="signal peptide" evidence="1">
    <location>
        <begin position="1"/>
        <end position="18"/>
    </location>
</feature>
<protein>
    <recommendedName>
        <fullName evidence="4">DUF995 domain-containing protein</fullName>
    </recommendedName>
</protein>
<keyword evidence="1" id="KW-0732">Signal</keyword>
<evidence type="ECO:0008006" key="4">
    <source>
        <dbReference type="Google" id="ProtNLM"/>
    </source>
</evidence>
<gene>
    <name evidence="2" type="ORF">CIT26_26095</name>
</gene>
<dbReference type="Proteomes" id="UP000216442">
    <property type="component" value="Unassembled WGS sequence"/>
</dbReference>